<feature type="domain" description="ArsA/GET3 Anion-transporting ATPase-like" evidence="2">
    <location>
        <begin position="476"/>
        <end position="562"/>
    </location>
</feature>
<protein>
    <submittedName>
        <fullName evidence="3">Arsenic transporter ATPase</fullName>
        <ecNumber evidence="3">3.6.3.16</ecNumber>
    </submittedName>
</protein>
<feature type="domain" description="ArsA/GET3 Anion-transporting ATPase-like" evidence="2">
    <location>
        <begin position="15"/>
        <end position="293"/>
    </location>
</feature>
<dbReference type="Proteomes" id="UP000031972">
    <property type="component" value="Unassembled WGS sequence"/>
</dbReference>
<dbReference type="GO" id="GO:0005524">
    <property type="term" value="F:ATP binding"/>
    <property type="evidence" value="ECO:0007669"/>
    <property type="project" value="InterPro"/>
</dbReference>
<dbReference type="InterPro" id="IPR025723">
    <property type="entry name" value="ArsA/GET3_ATPase-like"/>
</dbReference>
<keyword evidence="4" id="KW-1185">Reference proteome</keyword>
<dbReference type="GO" id="GO:0015446">
    <property type="term" value="F:ATPase-coupled arsenite transmembrane transporter activity"/>
    <property type="evidence" value="ECO:0007669"/>
    <property type="project" value="InterPro"/>
</dbReference>
<keyword evidence="3" id="KW-0378">Hydrolase</keyword>
<organism evidence="3 4">
    <name type="scientific">Jeotgalibacillus campisalis</name>
    <dbReference type="NCBI Taxonomy" id="220754"/>
    <lineage>
        <taxon>Bacteria</taxon>
        <taxon>Bacillati</taxon>
        <taxon>Bacillota</taxon>
        <taxon>Bacilli</taxon>
        <taxon>Bacillales</taxon>
        <taxon>Caryophanaceae</taxon>
        <taxon>Jeotgalibacillus</taxon>
    </lineage>
</organism>
<gene>
    <name evidence="3" type="ORF">KR50_01230</name>
</gene>
<dbReference type="NCBIfam" id="TIGR04291">
    <property type="entry name" value="arsen_driv_ArsA"/>
    <property type="match status" value="1"/>
</dbReference>
<dbReference type="InterPro" id="IPR027417">
    <property type="entry name" value="P-loop_NTPase"/>
</dbReference>
<dbReference type="AlphaFoldDB" id="A0A0C2SFT9"/>
<name>A0A0C2SFT9_9BACL</name>
<dbReference type="EMBL" id="JXRR01000001">
    <property type="protein sequence ID" value="KIL52794.1"/>
    <property type="molecule type" value="Genomic_DNA"/>
</dbReference>
<dbReference type="EC" id="3.6.3.16" evidence="3"/>
<sequence>MFERFNPSPEALTPFLFFTGKGGVGKTSTACATAISLADQGKNVLLVSTDPASNLQDVLEFNVQRDPKAVPAVEGLYACNIDPEEAARMYREKMVGPYRGVLPDDAVASMEEQLSGACTVEIAAFDEFTTLLVDTSVTSQYDHILFDTAPTGHTLRLLQLPTAWSSYLTSSTHGASCLGPLSGLQEKKTAYSESMKALSDPEKTQLMLVTRPESSAIAEAQRAANELLEIGMVNQHLIINGWLEALKTDDAVAKAFYNRQQDAVSKIDENSSKSISILPFVSHSLTGIESLRTWFSLQQEELGLQNETPSLPAPVHSIDDYVDSLIAKNQRVIMTMGKGGVGKTSMAASIAAKLSEKGHSVHLTTTDPADHLSGVVANAANLHVSSIDPKKEVERYTNQVLTEAAELSDSEREYLEEDLRSPCTEEIAVFQAFASIVAQSVHDFVVIDTAPTGHTLLLLDAAQSYHKEVERMNGQKTPDSIKQLLPTLRDPLQTSIAIVTLAEATPVLEASRLQEDLKRARIVPSWWLINQSLFAADSKEPVLANRATEEIKWIDTVQRKLANETVLIPWHI</sequence>
<accession>A0A0C2SFT9</accession>
<comment type="caution">
    <text evidence="3">The sequence shown here is derived from an EMBL/GenBank/DDBJ whole genome shotgun (WGS) entry which is preliminary data.</text>
</comment>
<dbReference type="InterPro" id="IPR016300">
    <property type="entry name" value="ATPase_ArsA/GET3"/>
</dbReference>
<evidence type="ECO:0000259" key="2">
    <source>
        <dbReference type="Pfam" id="PF02374"/>
    </source>
</evidence>
<dbReference type="GO" id="GO:0016887">
    <property type="term" value="F:ATP hydrolysis activity"/>
    <property type="evidence" value="ECO:0007669"/>
    <property type="project" value="InterPro"/>
</dbReference>
<evidence type="ECO:0000313" key="4">
    <source>
        <dbReference type="Proteomes" id="UP000031972"/>
    </source>
</evidence>
<dbReference type="Pfam" id="PF02374">
    <property type="entry name" value="ArsA_ATPase"/>
    <property type="match status" value="3"/>
</dbReference>
<dbReference type="PATRIC" id="fig|220754.4.peg.125"/>
<proteinExistence type="inferred from homology"/>
<dbReference type="RefSeq" id="WP_052476616.1">
    <property type="nucleotide sequence ID" value="NZ_JXRR01000001.1"/>
</dbReference>
<dbReference type="CDD" id="cd02035">
    <property type="entry name" value="ArsA"/>
    <property type="match status" value="2"/>
</dbReference>
<dbReference type="Gene3D" id="3.40.50.300">
    <property type="entry name" value="P-loop containing nucleotide triphosphate hydrolases"/>
    <property type="match status" value="2"/>
</dbReference>
<dbReference type="NCBIfam" id="TIGR00345">
    <property type="entry name" value="GET3_arsA_TRC40"/>
    <property type="match status" value="1"/>
</dbReference>
<dbReference type="InterPro" id="IPR027541">
    <property type="entry name" value="Ars_ATPase"/>
</dbReference>
<dbReference type="SUPFAM" id="SSF52540">
    <property type="entry name" value="P-loop containing nucleoside triphosphate hydrolases"/>
    <property type="match status" value="2"/>
</dbReference>
<reference evidence="3 4" key="1">
    <citation type="submission" date="2015-01" db="EMBL/GenBank/DDBJ databases">
        <title>Jeotgalibacillus campisalis genome sequencing.</title>
        <authorList>
            <person name="Goh K.M."/>
            <person name="Chan K.-G."/>
            <person name="Yaakop A.S."/>
            <person name="Ee R."/>
            <person name="Gan H.M."/>
            <person name="Chan C.S."/>
        </authorList>
    </citation>
    <scope>NUCLEOTIDE SEQUENCE [LARGE SCALE GENOMIC DNA]</scope>
    <source>
        <strain evidence="3 4">SF-57</strain>
    </source>
</reference>
<dbReference type="OrthoDB" id="9780677at2"/>
<dbReference type="PIRSF" id="PIRSF001327">
    <property type="entry name" value="Arsenical_pump-driving_ATPase"/>
    <property type="match status" value="1"/>
</dbReference>
<evidence type="ECO:0000313" key="3">
    <source>
        <dbReference type="EMBL" id="KIL52794.1"/>
    </source>
</evidence>
<dbReference type="PANTHER" id="PTHR10803">
    <property type="entry name" value="ARSENICAL PUMP-DRIVING ATPASE ARSENITE-TRANSLOCATING ATPASE"/>
    <property type="match status" value="1"/>
</dbReference>
<evidence type="ECO:0000256" key="1">
    <source>
        <dbReference type="ARBA" id="ARBA00011040"/>
    </source>
</evidence>
<dbReference type="PANTHER" id="PTHR10803:SF3">
    <property type="entry name" value="ATPASE GET3"/>
    <property type="match status" value="1"/>
</dbReference>
<feature type="domain" description="ArsA/GET3 Anion-transporting ATPase-like" evidence="2">
    <location>
        <begin position="331"/>
        <end position="473"/>
    </location>
</feature>
<comment type="similarity">
    <text evidence="1">Belongs to the arsA ATPase family.</text>
</comment>